<accession>A0A060SHV2</accession>
<evidence type="ECO:0000313" key="4">
    <source>
        <dbReference type="Proteomes" id="UP000029665"/>
    </source>
</evidence>
<dbReference type="AlphaFoldDB" id="A0A060SHV2"/>
<dbReference type="Proteomes" id="UP000029665">
    <property type="component" value="Unassembled WGS sequence"/>
</dbReference>
<dbReference type="STRING" id="5643.A0A060SHV2"/>
<sequence length="469" mass="51876">MVLARIREVQAANGKSASAVIRPVATRWTSHYLAFKRLLELQPSLAAILASDRVAGGDTTFMAGIKGSAAKAKARQMLALIKDGPFWHSLNWMKLHLEPFAIAANVAQAAHCRLDQVLLIFGFLYHQFSHLPSDLNDDVASSAVLKSLENCWSRSLPEFVVMKLEDLLVQLWKCLFRANSDLEVPPELYQDISLYFDKKGWFSDLDDLVNKKLERARIMNVSVDPLDIWNGLKVLDSGPRPLAMLAHRLLSVCANLASCERLFSIFGQLLTKPRNRLGSTTLSALAELKMHLHDEYPRSQGMKERLRRHCGKPQDETSATQGPVVANSALPATRTTLSPDETTSGVPTQEESPAATPPGELCAISDELTRAHNEDADTDSHHLSAQYTSANGRDRPFSRTLVELFNFDSPLWIARIEVLASRGLDQELALYELLDLDAAGESVGNESDSRDEADDLSELNSLTAEILHA</sequence>
<evidence type="ECO:0000256" key="1">
    <source>
        <dbReference type="SAM" id="MobiDB-lite"/>
    </source>
</evidence>
<dbReference type="SUPFAM" id="SSF53098">
    <property type="entry name" value="Ribonuclease H-like"/>
    <property type="match status" value="1"/>
</dbReference>
<organism evidence="3 4">
    <name type="scientific">Pycnoporus cinnabarinus</name>
    <name type="common">Cinnabar-red polypore</name>
    <name type="synonym">Trametes cinnabarina</name>
    <dbReference type="NCBI Taxonomy" id="5643"/>
    <lineage>
        <taxon>Eukaryota</taxon>
        <taxon>Fungi</taxon>
        <taxon>Dikarya</taxon>
        <taxon>Basidiomycota</taxon>
        <taxon>Agaricomycotina</taxon>
        <taxon>Agaricomycetes</taxon>
        <taxon>Polyporales</taxon>
        <taxon>Polyporaceae</taxon>
        <taxon>Trametes</taxon>
    </lineage>
</organism>
<evidence type="ECO:0000259" key="2">
    <source>
        <dbReference type="Pfam" id="PF05699"/>
    </source>
</evidence>
<dbReference type="OrthoDB" id="3270520at2759"/>
<dbReference type="InterPro" id="IPR012337">
    <property type="entry name" value="RNaseH-like_sf"/>
</dbReference>
<evidence type="ECO:0000313" key="3">
    <source>
        <dbReference type="EMBL" id="CDO73980.1"/>
    </source>
</evidence>
<keyword evidence="4" id="KW-1185">Reference proteome</keyword>
<gene>
    <name evidence="3" type="ORF">BN946_scf185043.g29</name>
</gene>
<reference evidence="3" key="1">
    <citation type="submission" date="2014-01" db="EMBL/GenBank/DDBJ databases">
        <title>The genome of the white-rot fungus Pycnoporus cinnabarinus: a basidiomycete model with a versatile arsenal for lignocellulosic biomass breakdown.</title>
        <authorList>
            <person name="Levasseur A."/>
            <person name="Lomascolo A."/>
            <person name="Ruiz-Duenas F.J."/>
            <person name="Uzan E."/>
            <person name="Piumi F."/>
            <person name="Kues U."/>
            <person name="Ram A.F.J."/>
            <person name="Murat C."/>
            <person name="Haon M."/>
            <person name="Benoit I."/>
            <person name="Arfi Y."/>
            <person name="Chevret D."/>
            <person name="Drula E."/>
            <person name="Kwon M.J."/>
            <person name="Gouret P."/>
            <person name="Lesage-Meessen L."/>
            <person name="Lombard V."/>
            <person name="Mariette J."/>
            <person name="Noirot C."/>
            <person name="Park J."/>
            <person name="Patyshakuliyeva A."/>
            <person name="Wieneger R.A.B."/>
            <person name="Wosten H.A.B."/>
            <person name="Martin F."/>
            <person name="Coutinho P.M."/>
            <person name="de Vries R."/>
            <person name="Martinez A.T."/>
            <person name="Klopp C."/>
            <person name="Pontarotti P."/>
            <person name="Henrissat B."/>
            <person name="Record E."/>
        </authorList>
    </citation>
    <scope>NUCLEOTIDE SEQUENCE [LARGE SCALE GENOMIC DNA]</scope>
    <source>
        <strain evidence="3">BRFM137</strain>
    </source>
</reference>
<dbReference type="Pfam" id="PF05699">
    <property type="entry name" value="Dimer_Tnp_hAT"/>
    <property type="match status" value="1"/>
</dbReference>
<dbReference type="GO" id="GO:0046983">
    <property type="term" value="F:protein dimerization activity"/>
    <property type="evidence" value="ECO:0007669"/>
    <property type="project" value="InterPro"/>
</dbReference>
<feature type="domain" description="HAT C-terminal dimerisation" evidence="2">
    <location>
        <begin position="221"/>
        <end position="286"/>
    </location>
</feature>
<dbReference type="EMBL" id="CCBP010000125">
    <property type="protein sequence ID" value="CDO73980.1"/>
    <property type="molecule type" value="Genomic_DNA"/>
</dbReference>
<comment type="caution">
    <text evidence="3">The sequence shown here is derived from an EMBL/GenBank/DDBJ whole genome shotgun (WGS) entry which is preliminary data.</text>
</comment>
<feature type="compositionally biased region" description="Polar residues" evidence="1">
    <location>
        <begin position="333"/>
        <end position="351"/>
    </location>
</feature>
<dbReference type="HOGENOM" id="CLU_007316_1_0_1"/>
<proteinExistence type="predicted"/>
<protein>
    <recommendedName>
        <fullName evidence="2">HAT C-terminal dimerisation domain-containing protein</fullName>
    </recommendedName>
</protein>
<name>A0A060SHV2_PYCCI</name>
<dbReference type="InterPro" id="IPR008906">
    <property type="entry name" value="HATC_C_dom"/>
</dbReference>
<feature type="region of interest" description="Disordered" evidence="1">
    <location>
        <begin position="298"/>
        <end position="360"/>
    </location>
</feature>